<sequence length="798" mass="81182">MKIRSVRPLVVLLVCVAAVLALSASAEPHKAAVDVGPLSVDVGPQAVGPLSVGPQSVGPLSVGPQSVGPLSVGPQSVGPLSVGPQSVGPLSVGPQSVGPLSVDVGPQAVGPLSVDVGPLSVGPQAPSRCASPRHGRRRQMKAATPFPRPRRRAEAGPTAQNCERGARALVARASRVAPSSPPGPNVASLRGADYGMRLLEATEGADRKVADFLLGPVRHAPSIGSPNGGRAGLQRNRSPRVSTARMLQRALLLVALLCSFSLMTAPVALPHHTGSAVVVAAARADGDVDDIVTFSQAGDVFALEESASASVPSSSSSGVSPGANGRGSKAARAPETPASSSSSVEPLPRGSSAVSSLRRSLLLPSAADIVVVLVGEGDAGTELPPSSSAPPPDNFGTRRAPAMRLALLGLIALVVPAAIIALAMWCVCRRTRYKRKVKGLRLNGTRQPGEVDDVDMGNIVRGGDWLNLDAATPGRTKIGANGARFSILAPSTAACVRMDATFDPIGQQAAETRQRKRARRVAVAAAEAAVIPARGAGNGGSDGLASPVSGESGAAGPEMWSSDEEERSDGYSVNVGVSGGNVGVAGGSAQAHATSSVLPGTGATGAGASSGAGPHLRGGAVTSSVVTAVHPLDHDLHYFNETTRVLLGRHMAESGGGVPHMPPSALPGGGGAAEQILRLASGNEAESGNAVVSKPKSVFEQILSFAVAPLQVGREFHQRGDNRDSCNVADSAGGPKALAAPVPRGRERAERHTEKEDLEEEHAFQDDEELDEEYKDEECGDYEGSSQRHSGGVYIPGA</sequence>
<dbReference type="VEuPathDB" id="TriTrypDB:LDHU3_22.0890"/>
<evidence type="ECO:0000256" key="1">
    <source>
        <dbReference type="SAM" id="MobiDB-lite"/>
    </source>
</evidence>
<feature type="region of interest" description="Disordered" evidence="1">
    <location>
        <begin position="534"/>
        <end position="575"/>
    </location>
</feature>
<evidence type="ECO:0000256" key="3">
    <source>
        <dbReference type="SAM" id="SignalP"/>
    </source>
</evidence>
<name>A0A504XK47_LEIDO</name>
<feature type="compositionally biased region" description="Basic residues" evidence="1">
    <location>
        <begin position="131"/>
        <end position="140"/>
    </location>
</feature>
<dbReference type="Proteomes" id="UP000318447">
    <property type="component" value="Unassembled WGS sequence"/>
</dbReference>
<dbReference type="AlphaFoldDB" id="A0A504XK47"/>
<evidence type="ECO:0000313" key="5">
    <source>
        <dbReference type="Proteomes" id="UP000318447"/>
    </source>
</evidence>
<reference evidence="5" key="1">
    <citation type="submission" date="2019-02" db="EMBL/GenBank/DDBJ databases">
        <title>FDA dAtabase for Regulatory Grade micrObial Sequences (FDA-ARGOS): Supporting development and validation of Infectious Disease Dx tests.</title>
        <authorList>
            <person name="Duncan R."/>
            <person name="Fisher C."/>
            <person name="Tallon L."/>
            <person name="Sadzewicz L."/>
            <person name="Sengamalay N."/>
            <person name="Ott S."/>
            <person name="Godinez A."/>
            <person name="Nagaraj S."/>
            <person name="Vavikolanu K."/>
            <person name="Nadendla S."/>
            <person name="Aluvathingal J."/>
            <person name="Sichtig H."/>
        </authorList>
    </citation>
    <scope>NUCLEOTIDE SEQUENCE [LARGE SCALE GENOMIC DNA]</scope>
    <source>
        <strain evidence="5">FDAARGOS_361</strain>
    </source>
</reference>
<feature type="region of interest" description="Disordered" evidence="1">
    <location>
        <begin position="306"/>
        <end position="349"/>
    </location>
</feature>
<feature type="transmembrane region" description="Helical" evidence="2">
    <location>
        <begin position="405"/>
        <end position="425"/>
    </location>
</feature>
<dbReference type="VEuPathDB" id="TriTrypDB:LdCL_220011900"/>
<dbReference type="VEuPathDB" id="TriTrypDB:LdBPK_220560.1"/>
<keyword evidence="2" id="KW-0472">Membrane</keyword>
<gene>
    <name evidence="4" type="ORF">CGC21_32660</name>
</gene>
<keyword evidence="2" id="KW-0812">Transmembrane</keyword>
<feature type="chain" id="PRO_5021373460" evidence="3">
    <location>
        <begin position="27"/>
        <end position="798"/>
    </location>
</feature>
<feature type="region of interest" description="Disordered" evidence="1">
    <location>
        <begin position="719"/>
        <end position="798"/>
    </location>
</feature>
<keyword evidence="2" id="KW-1133">Transmembrane helix</keyword>
<feature type="compositionally biased region" description="Acidic residues" evidence="1">
    <location>
        <begin position="766"/>
        <end position="781"/>
    </location>
</feature>
<proteinExistence type="predicted"/>
<keyword evidence="3" id="KW-0732">Signal</keyword>
<dbReference type="EMBL" id="RHLC01000032">
    <property type="protein sequence ID" value="TPP45347.1"/>
    <property type="molecule type" value="Genomic_DNA"/>
</dbReference>
<feature type="signal peptide" evidence="3">
    <location>
        <begin position="1"/>
        <end position="26"/>
    </location>
</feature>
<evidence type="ECO:0000256" key="2">
    <source>
        <dbReference type="SAM" id="Phobius"/>
    </source>
</evidence>
<accession>A0A504XK47</accession>
<comment type="caution">
    <text evidence="4">The sequence shown here is derived from an EMBL/GenBank/DDBJ whole genome shotgun (WGS) entry which is preliminary data.</text>
</comment>
<feature type="region of interest" description="Disordered" evidence="1">
    <location>
        <begin position="116"/>
        <end position="163"/>
    </location>
</feature>
<feature type="compositionally biased region" description="Low complexity" evidence="1">
    <location>
        <begin position="306"/>
        <end position="322"/>
    </location>
</feature>
<protein>
    <submittedName>
        <fullName evidence="4">Putative integral membrane protein</fullName>
    </submittedName>
</protein>
<organism evidence="4 5">
    <name type="scientific">Leishmania donovani</name>
    <dbReference type="NCBI Taxonomy" id="5661"/>
    <lineage>
        <taxon>Eukaryota</taxon>
        <taxon>Discoba</taxon>
        <taxon>Euglenozoa</taxon>
        <taxon>Kinetoplastea</taxon>
        <taxon>Metakinetoplastina</taxon>
        <taxon>Trypanosomatida</taxon>
        <taxon>Trypanosomatidae</taxon>
        <taxon>Leishmaniinae</taxon>
        <taxon>Leishmania</taxon>
    </lineage>
</organism>
<evidence type="ECO:0000313" key="4">
    <source>
        <dbReference type="EMBL" id="TPP45347.1"/>
    </source>
</evidence>
<feature type="region of interest" description="Disordered" evidence="1">
    <location>
        <begin position="57"/>
        <end position="86"/>
    </location>
</feature>
<feature type="compositionally biased region" description="Basic and acidic residues" evidence="1">
    <location>
        <begin position="744"/>
        <end position="765"/>
    </location>
</feature>